<sequence>MFKANTKYKIKTTEGFKPFEGILRKYTDRLYRFELNDGTIVKCSKGHGLLTDYGFKRADEISYDDCITGKFIKQIAFREGNFPVYDPVGVEGNTYLQPNGIVSHNTEFIGSGATLISPAKLGNMSYINPVRKQDQVDFYEEPKPGHTYFLSVDCARGMRLDYSAFVVVDVTNAPYKVVAKYRSNEVTPLIYPRFIYNLGKYYNDAHVLIEANDVGAQVADAVLTLGYENMLWSTSKGRAGWVLGLGQGSKLGITTSTPVKRKGCSNLKSLVETDRLIIEDYDIFVELTTFARKNELSADSVFEAEPGCNDDLVMCLVLFSWAVMSDFWKDITNIDIAKDIYKDKEQDEEGDDGAPLGFATINTYETFTEGDDVWHVVDPELPSWFDEVYIGVVDDDW</sequence>
<dbReference type="CDD" id="cd00081">
    <property type="entry name" value="Hint"/>
    <property type="match status" value="1"/>
</dbReference>
<gene>
    <name evidence="3" type="ORF">JAZ07_01065</name>
</gene>
<comment type="caution">
    <text evidence="3">The sequence shown here is derived from an EMBL/GenBank/DDBJ whole genome shotgun (WGS) entry which is preliminary data.</text>
</comment>
<dbReference type="AlphaFoldDB" id="A0A9E4N1Q7"/>
<dbReference type="Pfam" id="PF17289">
    <property type="entry name" value="Terminase_6C"/>
    <property type="match status" value="1"/>
</dbReference>
<evidence type="ECO:0000256" key="1">
    <source>
        <dbReference type="ARBA" id="ARBA00022612"/>
    </source>
</evidence>
<name>A0A9E4N1Q7_9GAMM</name>
<dbReference type="InterPro" id="IPR035421">
    <property type="entry name" value="Terminase_6C"/>
</dbReference>
<feature type="domain" description="Terminase large subunit gp17-like C-terminal" evidence="2">
    <location>
        <begin position="151"/>
        <end position="288"/>
    </location>
</feature>
<protein>
    <recommendedName>
        <fullName evidence="2">Terminase large subunit gp17-like C-terminal domain-containing protein</fullName>
    </recommendedName>
</protein>
<dbReference type="Gene3D" id="3.30.420.240">
    <property type="match status" value="1"/>
</dbReference>
<evidence type="ECO:0000259" key="2">
    <source>
        <dbReference type="Pfam" id="PF17289"/>
    </source>
</evidence>
<keyword evidence="1" id="KW-1188">Viral release from host cell</keyword>
<dbReference type="EMBL" id="JAEPCM010000016">
    <property type="protein sequence ID" value="MCG7944916.1"/>
    <property type="molecule type" value="Genomic_DNA"/>
</dbReference>
<dbReference type="Gene3D" id="2.170.16.10">
    <property type="entry name" value="Hedgehog/Intein (Hint) domain"/>
    <property type="match status" value="1"/>
</dbReference>
<dbReference type="SUPFAM" id="SSF51294">
    <property type="entry name" value="Hedgehog/intein (Hint) domain"/>
    <property type="match status" value="1"/>
</dbReference>
<evidence type="ECO:0000313" key="4">
    <source>
        <dbReference type="Proteomes" id="UP000886667"/>
    </source>
</evidence>
<dbReference type="Proteomes" id="UP000886667">
    <property type="component" value="Unassembled WGS sequence"/>
</dbReference>
<organism evidence="3 4">
    <name type="scientific">Candidatus Thiodiazotropha taylori</name>
    <dbReference type="NCBI Taxonomy" id="2792791"/>
    <lineage>
        <taxon>Bacteria</taxon>
        <taxon>Pseudomonadati</taxon>
        <taxon>Pseudomonadota</taxon>
        <taxon>Gammaproteobacteria</taxon>
        <taxon>Chromatiales</taxon>
        <taxon>Sedimenticolaceae</taxon>
        <taxon>Candidatus Thiodiazotropha</taxon>
    </lineage>
</organism>
<reference evidence="3" key="1">
    <citation type="journal article" date="2021" name="Proc. Natl. Acad. Sci. U.S.A.">
        <title>Global biogeography of chemosynthetic symbionts reveals both localized and globally distributed symbiont groups. .</title>
        <authorList>
            <person name="Osvatic J.T."/>
            <person name="Wilkins L.G.E."/>
            <person name="Leibrecht L."/>
            <person name="Leray M."/>
            <person name="Zauner S."/>
            <person name="Polzin J."/>
            <person name="Camacho Y."/>
            <person name="Gros O."/>
            <person name="van Gils J.A."/>
            <person name="Eisen J.A."/>
            <person name="Petersen J.M."/>
            <person name="Yuen B."/>
        </authorList>
    </citation>
    <scope>NUCLEOTIDE SEQUENCE</scope>
    <source>
        <strain evidence="3">MAGclacostrist064TRANS</strain>
    </source>
</reference>
<evidence type="ECO:0000313" key="3">
    <source>
        <dbReference type="EMBL" id="MCG7944916.1"/>
    </source>
</evidence>
<accession>A0A9E4N1Q7</accession>
<dbReference type="InterPro" id="IPR036844">
    <property type="entry name" value="Hint_dom_sf"/>
</dbReference>
<proteinExistence type="predicted"/>